<dbReference type="EMBL" id="LJIJ01001876">
    <property type="protein sequence ID" value="ODM90623.1"/>
    <property type="molecule type" value="Genomic_DNA"/>
</dbReference>
<feature type="non-terminal residue" evidence="2">
    <location>
        <position position="190"/>
    </location>
</feature>
<dbReference type="AlphaFoldDB" id="A0A1D2MCC4"/>
<dbReference type="Pfam" id="PF20255">
    <property type="entry name" value="DUF6606"/>
    <property type="match status" value="1"/>
</dbReference>
<evidence type="ECO:0000259" key="1">
    <source>
        <dbReference type="Pfam" id="PF20255"/>
    </source>
</evidence>
<sequence>MPKMGDIRTENDVTLSASLLQAIIPHVLFPKKLPQEDEQDDIVESALLKTIAQFTQETFSGGEFEKNAIPSTTTTMLNWARLQSTVGNSFSLNDELGQLQEGDSTVLYIHQQNCTIIFTKVDESHMRLMTFRASLPNEEIMSAAGSLRASYPETTEIVPISKLLLSRTFSRHIQALTLQYCDLAMPTSRK</sequence>
<dbReference type="InterPro" id="IPR046541">
    <property type="entry name" value="DUF6606"/>
</dbReference>
<proteinExistence type="predicted"/>
<gene>
    <name evidence="2" type="ORF">Ocin01_16057</name>
</gene>
<evidence type="ECO:0000313" key="3">
    <source>
        <dbReference type="Proteomes" id="UP000094527"/>
    </source>
</evidence>
<keyword evidence="3" id="KW-1185">Reference proteome</keyword>
<comment type="caution">
    <text evidence="2">The sequence shown here is derived from an EMBL/GenBank/DDBJ whole genome shotgun (WGS) entry which is preliminary data.</text>
</comment>
<evidence type="ECO:0000313" key="2">
    <source>
        <dbReference type="EMBL" id="ODM90623.1"/>
    </source>
</evidence>
<dbReference type="Proteomes" id="UP000094527">
    <property type="component" value="Unassembled WGS sequence"/>
</dbReference>
<reference evidence="2 3" key="1">
    <citation type="journal article" date="2016" name="Genome Biol. Evol.">
        <title>Gene Family Evolution Reflects Adaptation to Soil Environmental Stressors in the Genome of the Collembolan Orchesella cincta.</title>
        <authorList>
            <person name="Faddeeva-Vakhrusheva A."/>
            <person name="Derks M.F."/>
            <person name="Anvar S.Y."/>
            <person name="Agamennone V."/>
            <person name="Suring W."/>
            <person name="Smit S."/>
            <person name="van Straalen N.M."/>
            <person name="Roelofs D."/>
        </authorList>
    </citation>
    <scope>NUCLEOTIDE SEQUENCE [LARGE SCALE GENOMIC DNA]</scope>
    <source>
        <tissue evidence="2">Mixed pool</tissue>
    </source>
</reference>
<feature type="domain" description="DUF6606" evidence="1">
    <location>
        <begin position="23"/>
        <end position="177"/>
    </location>
</feature>
<dbReference type="STRING" id="48709.A0A1D2MCC4"/>
<organism evidence="2 3">
    <name type="scientific">Orchesella cincta</name>
    <name type="common">Springtail</name>
    <name type="synonym">Podura cincta</name>
    <dbReference type="NCBI Taxonomy" id="48709"/>
    <lineage>
        <taxon>Eukaryota</taxon>
        <taxon>Metazoa</taxon>
        <taxon>Ecdysozoa</taxon>
        <taxon>Arthropoda</taxon>
        <taxon>Hexapoda</taxon>
        <taxon>Collembola</taxon>
        <taxon>Entomobryomorpha</taxon>
        <taxon>Entomobryoidea</taxon>
        <taxon>Orchesellidae</taxon>
        <taxon>Orchesellinae</taxon>
        <taxon>Orchesella</taxon>
    </lineage>
</organism>
<accession>A0A1D2MCC4</accession>
<name>A0A1D2MCC4_ORCCI</name>
<protein>
    <recommendedName>
        <fullName evidence="1">DUF6606 domain-containing protein</fullName>
    </recommendedName>
</protein>